<dbReference type="NCBIfam" id="TIGR00562">
    <property type="entry name" value="proto_IX_ox"/>
    <property type="match status" value="1"/>
</dbReference>
<dbReference type="EC" id="1.3.3.15" evidence="6 12"/>
<evidence type="ECO:0000256" key="1">
    <source>
        <dbReference type="ARBA" id="ARBA00001755"/>
    </source>
</evidence>
<reference evidence="14 15" key="1">
    <citation type="submission" date="2021-05" db="EMBL/GenBank/DDBJ databases">
        <authorList>
            <person name="Kumar R."/>
            <person name="Kumar A."/>
            <person name="Mukhia S."/>
        </authorList>
    </citation>
    <scope>NUCLEOTIDE SEQUENCE [LARGE SCALE GENOMIC DNA]</scope>
    <source>
        <strain evidence="14 15">ERMR7:08</strain>
    </source>
</reference>
<dbReference type="SUPFAM" id="SSF51905">
    <property type="entry name" value="FAD/NAD(P)-binding domain"/>
    <property type="match status" value="1"/>
</dbReference>
<evidence type="ECO:0000256" key="8">
    <source>
        <dbReference type="ARBA" id="ARBA00022630"/>
    </source>
</evidence>
<evidence type="ECO:0000256" key="2">
    <source>
        <dbReference type="ARBA" id="ARBA00001974"/>
    </source>
</evidence>
<comment type="pathway">
    <text evidence="4 12">Porphyrin-containing compound metabolism; protoheme biosynthesis.</text>
</comment>
<keyword evidence="8 12" id="KW-0285">Flavoprotein</keyword>
<accession>A0ABY7NF43</accession>
<keyword evidence="15" id="KW-1185">Reference proteome</keyword>
<evidence type="ECO:0000259" key="13">
    <source>
        <dbReference type="Pfam" id="PF01593"/>
    </source>
</evidence>
<dbReference type="SUPFAM" id="SSF54373">
    <property type="entry name" value="FAD-linked reductases, C-terminal domain"/>
    <property type="match status" value="1"/>
</dbReference>
<dbReference type="PANTHER" id="PTHR42923">
    <property type="entry name" value="PROTOPORPHYRINOGEN OXIDASE"/>
    <property type="match status" value="1"/>
</dbReference>
<evidence type="ECO:0000256" key="11">
    <source>
        <dbReference type="ARBA" id="ARBA00023133"/>
    </source>
</evidence>
<keyword evidence="10 12" id="KW-0560">Oxidoreductase</keyword>
<evidence type="ECO:0000256" key="10">
    <source>
        <dbReference type="ARBA" id="ARBA00023002"/>
    </source>
</evidence>
<dbReference type="PANTHER" id="PTHR42923:SF3">
    <property type="entry name" value="PROTOPORPHYRINOGEN OXIDASE"/>
    <property type="match status" value="1"/>
</dbReference>
<comment type="subcellular location">
    <subcellularLocation>
        <location evidence="12">Cytoplasm</location>
    </subcellularLocation>
</comment>
<organism evidence="14 15">
    <name type="scientific">Cryobacterium breve</name>
    <dbReference type="NCBI Taxonomy" id="1259258"/>
    <lineage>
        <taxon>Bacteria</taxon>
        <taxon>Bacillati</taxon>
        <taxon>Actinomycetota</taxon>
        <taxon>Actinomycetes</taxon>
        <taxon>Micrococcales</taxon>
        <taxon>Microbacteriaceae</taxon>
        <taxon>Cryobacterium</taxon>
    </lineage>
</organism>
<dbReference type="Gene3D" id="3.50.50.60">
    <property type="entry name" value="FAD/NAD(P)-binding domain"/>
    <property type="match status" value="1"/>
</dbReference>
<evidence type="ECO:0000313" key="14">
    <source>
        <dbReference type="EMBL" id="WBM79416.1"/>
    </source>
</evidence>
<evidence type="ECO:0000256" key="6">
    <source>
        <dbReference type="ARBA" id="ARBA00012402"/>
    </source>
</evidence>
<dbReference type="Gene3D" id="3.90.660.20">
    <property type="entry name" value="Protoporphyrinogen oxidase, mitochondrial, domain 2"/>
    <property type="match status" value="1"/>
</dbReference>
<evidence type="ECO:0000256" key="3">
    <source>
        <dbReference type="ARBA" id="ARBA00002185"/>
    </source>
</evidence>
<sequence length="539" mass="54543">MLSRPRVVIVGGGISGLATAHYLHQSLGDGALITLVEASPRLGGKIVTEDFAGHSVDAGPDALMVRAPVAVNLLTDLGLADLVVAPASGGSRIWSRGRLRTLPTGTVFGIPDRLLPLLKSRLLSPLGFARVLLDVVLPAGRTLPADPTIAEIVVPRMGREVFDRLVDPLLGGIHAGRADELSAHSTAPDIEVLARGNRSLNLSLRRRRRAGAAKAAAALAAGTAAADSGVASTTAASTRAAAPSPSVSAALATAGDAAAGSRATASVGAAPRLARAGGATLVTVEGGLGRLIDALAARAAGDDIRLRTAATSLAREGAGYLVGLSDGTSVEADAVVVATPAFVAAGLLLAENPVLGAALAGIPYTDVATICLAYPRSALGRPLGGNGFLVPPVEGKLVVGCTVSSNKWPHLADEATVLIRCMVGRAGDTRWAGLDDTTLVAQVHAELVEALGVTGRPTTHHIERWPLGMPQYVVGHQGRLDTADRELAGLPGVHLTGSGYRGVGLASCIADAERVARRIAESIAAGTIAAAQAPSEVVS</sequence>
<evidence type="ECO:0000256" key="7">
    <source>
        <dbReference type="ARBA" id="ARBA00019046"/>
    </source>
</evidence>
<dbReference type="Proteomes" id="UP001212421">
    <property type="component" value="Chromosome"/>
</dbReference>
<name>A0ABY7NF43_9MICO</name>
<dbReference type="GO" id="GO:0004729">
    <property type="term" value="F:oxygen-dependent protoporphyrinogen oxidase activity"/>
    <property type="evidence" value="ECO:0007669"/>
    <property type="project" value="UniProtKB-EC"/>
</dbReference>
<comment type="similarity">
    <text evidence="5 12">Belongs to the protoporphyrinogen/coproporphyrinogen oxidase family. Coproporphyrinogen III oxidase subfamily.</text>
</comment>
<evidence type="ECO:0000256" key="9">
    <source>
        <dbReference type="ARBA" id="ARBA00022827"/>
    </source>
</evidence>
<keyword evidence="12" id="KW-0963">Cytoplasm</keyword>
<comment type="catalytic activity">
    <reaction evidence="1">
        <text>coproporphyrinogen III + 3 O2 = coproporphyrin III + 3 H2O2</text>
        <dbReference type="Rhea" id="RHEA:43436"/>
        <dbReference type="ChEBI" id="CHEBI:15379"/>
        <dbReference type="ChEBI" id="CHEBI:16240"/>
        <dbReference type="ChEBI" id="CHEBI:57309"/>
        <dbReference type="ChEBI" id="CHEBI:131725"/>
        <dbReference type="EC" id="1.3.3.15"/>
    </reaction>
    <physiologicalReaction direction="left-to-right" evidence="1">
        <dbReference type="Rhea" id="RHEA:43437"/>
    </physiologicalReaction>
</comment>
<dbReference type="RefSeq" id="WP_281533974.1">
    <property type="nucleotide sequence ID" value="NZ_CP075584.1"/>
</dbReference>
<protein>
    <recommendedName>
        <fullName evidence="7 12">Coproporphyrinogen III oxidase</fullName>
        <ecNumber evidence="6 12">1.3.3.15</ecNumber>
    </recommendedName>
</protein>
<keyword evidence="9 12" id="KW-0274">FAD</keyword>
<dbReference type="Gene3D" id="1.10.3110.10">
    <property type="entry name" value="protoporphyrinogen ix oxidase, domain 3"/>
    <property type="match status" value="1"/>
</dbReference>
<dbReference type="InterPro" id="IPR050464">
    <property type="entry name" value="Zeta_carotene_desat/Oxidored"/>
</dbReference>
<dbReference type="InterPro" id="IPR002937">
    <property type="entry name" value="Amino_oxidase"/>
</dbReference>
<evidence type="ECO:0000256" key="5">
    <source>
        <dbReference type="ARBA" id="ARBA00008310"/>
    </source>
</evidence>
<comment type="cofactor">
    <cofactor evidence="2 12">
        <name>FAD</name>
        <dbReference type="ChEBI" id="CHEBI:57692"/>
    </cofactor>
</comment>
<feature type="domain" description="Amine oxidase" evidence="13">
    <location>
        <begin position="14"/>
        <end position="519"/>
    </location>
</feature>
<comment type="function">
    <text evidence="3 12">Involved in coproporphyrin-dependent heme b biosynthesis. Catalyzes the oxidation of coproporphyrinogen III to coproporphyrin III.</text>
</comment>
<evidence type="ECO:0000313" key="15">
    <source>
        <dbReference type="Proteomes" id="UP001212421"/>
    </source>
</evidence>
<gene>
    <name evidence="14" type="primary">hemG</name>
    <name evidence="14" type="ORF">KIV56_13650</name>
</gene>
<dbReference type="InterPro" id="IPR036188">
    <property type="entry name" value="FAD/NAD-bd_sf"/>
</dbReference>
<dbReference type="InterPro" id="IPR004572">
    <property type="entry name" value="Protoporphyrinogen_oxidase"/>
</dbReference>
<keyword evidence="11 12" id="KW-0350">Heme biosynthesis</keyword>
<evidence type="ECO:0000256" key="12">
    <source>
        <dbReference type="RuleBase" id="RU364052"/>
    </source>
</evidence>
<evidence type="ECO:0000256" key="4">
    <source>
        <dbReference type="ARBA" id="ARBA00004744"/>
    </source>
</evidence>
<proteinExistence type="inferred from homology"/>
<dbReference type="EMBL" id="CP075584">
    <property type="protein sequence ID" value="WBM79416.1"/>
    <property type="molecule type" value="Genomic_DNA"/>
</dbReference>
<dbReference type="Pfam" id="PF01593">
    <property type="entry name" value="Amino_oxidase"/>
    <property type="match status" value="1"/>
</dbReference>